<gene>
    <name evidence="1" type="ORF">C772_01457</name>
</gene>
<evidence type="ECO:0000313" key="1">
    <source>
        <dbReference type="EMBL" id="EMR06562.1"/>
    </source>
</evidence>
<reference evidence="1 2" key="1">
    <citation type="journal article" date="2013" name="Genome Announc.">
        <title>Draft Genome Sequence of Bhargavaea cecembensis Strain DSE10T, Isolated from a Deep-Sea Sediment Sample Collected at a Depth of 5,904 m from the Chagos-Laccadive Ridge System in the Indian Ocean.</title>
        <authorList>
            <person name="Shivaji S."/>
            <person name="Ara S."/>
            <person name="Begum Z."/>
            <person name="Ruth M."/>
            <person name="Singh A."/>
            <person name="Kumar Pinnaka A."/>
        </authorList>
    </citation>
    <scope>NUCLEOTIDE SEQUENCE [LARGE SCALE GENOMIC DNA]</scope>
    <source>
        <strain evidence="1 2">DSE10</strain>
    </source>
</reference>
<dbReference type="AlphaFoldDB" id="M7NH30"/>
<comment type="caution">
    <text evidence="1">The sequence shown here is derived from an EMBL/GenBank/DDBJ whole genome shotgun (WGS) entry which is preliminary data.</text>
</comment>
<name>M7NH30_9BACL</name>
<dbReference type="Proteomes" id="UP000011919">
    <property type="component" value="Unassembled WGS sequence"/>
</dbReference>
<accession>M7NH30</accession>
<organism evidence="1 2">
    <name type="scientific">Bhargavaea cecembensis DSE10</name>
    <dbReference type="NCBI Taxonomy" id="1235279"/>
    <lineage>
        <taxon>Bacteria</taxon>
        <taxon>Bacillati</taxon>
        <taxon>Bacillota</taxon>
        <taxon>Bacilli</taxon>
        <taxon>Bacillales</taxon>
        <taxon>Caryophanaceae</taxon>
        <taxon>Bhargavaea</taxon>
    </lineage>
</organism>
<keyword evidence="2" id="KW-1185">Reference proteome</keyword>
<protein>
    <submittedName>
        <fullName evidence="1">Uncharacterized protein</fullName>
    </submittedName>
</protein>
<sequence>MKSSVLEITPSQYYFLAVGWMDLFATRQQEDVEAANRERFASMATEDLVALHERVGPQGLKEMIEAELTIRGR</sequence>
<proteinExistence type="predicted"/>
<dbReference type="EMBL" id="AOFT01000006">
    <property type="protein sequence ID" value="EMR06562.1"/>
    <property type="molecule type" value="Genomic_DNA"/>
</dbReference>
<evidence type="ECO:0000313" key="2">
    <source>
        <dbReference type="Proteomes" id="UP000011919"/>
    </source>
</evidence>